<dbReference type="InterPro" id="IPR007452">
    <property type="entry name" value="TamB_C"/>
</dbReference>
<dbReference type="GO" id="GO:0009306">
    <property type="term" value="P:protein secretion"/>
    <property type="evidence" value="ECO:0007669"/>
    <property type="project" value="InterPro"/>
</dbReference>
<evidence type="ECO:0000313" key="8">
    <source>
        <dbReference type="EMBL" id="NYT35751.1"/>
    </source>
</evidence>
<keyword evidence="4 6" id="KW-0472">Membrane</keyword>
<dbReference type="EMBL" id="JACCEW010000001">
    <property type="protein sequence ID" value="NYT35751.1"/>
    <property type="molecule type" value="Genomic_DNA"/>
</dbReference>
<keyword evidence="2 6" id="KW-0812">Transmembrane</keyword>
<dbReference type="Pfam" id="PF04357">
    <property type="entry name" value="TamB"/>
    <property type="match status" value="1"/>
</dbReference>
<comment type="caution">
    <text evidence="8">The sequence shown here is derived from an EMBL/GenBank/DDBJ whole genome shotgun (WGS) entry which is preliminary data.</text>
</comment>
<evidence type="ECO:0000256" key="3">
    <source>
        <dbReference type="ARBA" id="ARBA00022989"/>
    </source>
</evidence>
<protein>
    <submittedName>
        <fullName evidence="8">Translocation/assembly module TamB domain-containing protein</fullName>
    </submittedName>
</protein>
<feature type="transmembrane region" description="Helical" evidence="6">
    <location>
        <begin position="12"/>
        <end position="34"/>
    </location>
</feature>
<keyword evidence="9" id="KW-1185">Reference proteome</keyword>
<evidence type="ECO:0000256" key="5">
    <source>
        <dbReference type="SAM" id="MobiDB-lite"/>
    </source>
</evidence>
<proteinExistence type="predicted"/>
<gene>
    <name evidence="8" type="ORF">H0A68_02615</name>
</gene>
<evidence type="ECO:0000256" key="6">
    <source>
        <dbReference type="SAM" id="Phobius"/>
    </source>
</evidence>
<keyword evidence="3 6" id="KW-1133">Transmembrane helix</keyword>
<feature type="domain" description="Translocation and assembly module TamB C-terminal" evidence="7">
    <location>
        <begin position="911"/>
        <end position="1244"/>
    </location>
</feature>
<reference evidence="8 9" key="1">
    <citation type="submission" date="2020-07" db="EMBL/GenBank/DDBJ databases">
        <title>Taxonomic revisions and descriptions of new bacterial species based on genomic comparisons in the high-G+C-content subgroup of the family Alcaligenaceae.</title>
        <authorList>
            <person name="Szabo A."/>
            <person name="Felfoldi T."/>
        </authorList>
    </citation>
    <scope>NUCLEOTIDE SEQUENCE [LARGE SCALE GENOMIC DNA]</scope>
    <source>
        <strain evidence="8 9">DSM 25264</strain>
    </source>
</reference>
<organism evidence="8 9">
    <name type="scientific">Allopusillimonas soli</name>
    <dbReference type="NCBI Taxonomy" id="659016"/>
    <lineage>
        <taxon>Bacteria</taxon>
        <taxon>Pseudomonadati</taxon>
        <taxon>Pseudomonadota</taxon>
        <taxon>Betaproteobacteria</taxon>
        <taxon>Burkholderiales</taxon>
        <taxon>Alcaligenaceae</taxon>
        <taxon>Allopusillimonas</taxon>
    </lineage>
</organism>
<evidence type="ECO:0000256" key="1">
    <source>
        <dbReference type="ARBA" id="ARBA00004167"/>
    </source>
</evidence>
<dbReference type="AlphaFoldDB" id="A0A853FB23"/>
<dbReference type="PANTHER" id="PTHR36985">
    <property type="entry name" value="TRANSLOCATION AND ASSEMBLY MODULE SUBUNIT TAMB"/>
    <property type="match status" value="1"/>
</dbReference>
<evidence type="ECO:0000256" key="4">
    <source>
        <dbReference type="ARBA" id="ARBA00023136"/>
    </source>
</evidence>
<feature type="region of interest" description="Disordered" evidence="5">
    <location>
        <begin position="242"/>
        <end position="283"/>
    </location>
</feature>
<dbReference type="OrthoDB" id="5288149at2"/>
<dbReference type="GO" id="GO:0005886">
    <property type="term" value="C:plasma membrane"/>
    <property type="evidence" value="ECO:0007669"/>
    <property type="project" value="InterPro"/>
</dbReference>
<comment type="subcellular location">
    <subcellularLocation>
        <location evidence="1">Membrane</location>
        <topology evidence="1">Single-pass membrane protein</topology>
    </subcellularLocation>
</comment>
<name>A0A853FB23_9BURK</name>
<sequence>MIRAKRWLRSVFIWVGPIVVLLLAVLAGFGYWVLATPSGTRWALVTAAQPFGATVKGVSGTVWHGLRVGKVDVALPDLTLHLDDISLQAQWRELLEGRLHVRRLSAGLVKVDLASGPKKAQPSEPFSMPQLPLRVAVDKLALGRLELSQDGEPIPVDIGGLATSVYLDNEGGQLRLENLDVGNTQMRASLEGEARVRALQDPWPMDIELVTVASGLTDDSPLCARNYLSTLPPEQKAAVEKAAGTPADISQTGASHRVKPARAEGKPGESNRPAREMAAPEAPGAAKLAVPVGCELKLDTRVRGNLDRLEVMLDGAGQGMKAQVQAVVTPRAAFPLQHAVADIQLADGSALKGDVNWETEPSGGGVRDRLAGTLSASKLDIGQLAGGIIPDAVLTMQSKFDIALKDRQALERAELDITFAKGSTWNRQALAGHFGAQVVSDALVQPASGATSAPASASSGASSSADDVSSGTVATDGPMWQSLRLAALDMDVVLGKNHLKAKGSLGQADSRLDLDLSAPQLSAFWPGLPGAAALRGAVTGSLARHKADLTARYTLEHVAKGSLGEGPFEAHLAVDGGWGRGAGGTEPEGWRGVLNALDASHAGMALRSRGAIPVSFVPGATAPAWQWQVGQGQIALMLDGRSLFVLDHTRSRGGGGRWETQGAVGKLVLSPSIIDTVRQKLGLAPAKSKDEERGGVKVRNEKRPRTSEITLGLDWNLRFDGVLEGEAHVKRLAGDLMVPAEPPFPLGLKTLAIDLRAKKAGAASSALTATLNLSTDRKGSIKATAATLLHADGGRLYLNPKDSKKISLDADIGDLDWLSLFTGDAMEFGGSLHAKLDVEGRPDGTWNSNGALQGANLKIVRIDDGIRLLDGTLAAHVEDNILVLDKLTFPARLRAKPKEWRTATWVSENPDAQGGSLTLTGHWDLFASKGIINADLYRYPILQRADRYAMITGKLSLDAELPRVAISGGITADAGWFDLDMLGGIPTVDGDVVVVHPGDEQKEASVPMDVSMELDVDLGPRFYLTGYGVNSGLIGKMHISMRGDKISAMGALHTRGGAIETYGQRLQLRRGTITFQGDITSPILDIEALRTGLAVEAGVRVAGTAKRPRIDLISYPAVSEIEKLSWLLLGHGPDESGGDIALLFSVGSSFLSDGEPFYRKFGIDEVSMRSGELGGAGSVLPTDTVVKGVESGVSDIENRFVQVSKGLGYGVTLSLRQALADTGTVAHLSYKLTRRLTAELSVGTVNGLALVHRWFSRD</sequence>
<feature type="region of interest" description="Disordered" evidence="5">
    <location>
        <begin position="449"/>
        <end position="473"/>
    </location>
</feature>
<evidence type="ECO:0000256" key="2">
    <source>
        <dbReference type="ARBA" id="ARBA00022692"/>
    </source>
</evidence>
<evidence type="ECO:0000313" key="9">
    <source>
        <dbReference type="Proteomes" id="UP000580517"/>
    </source>
</evidence>
<feature type="compositionally biased region" description="Basic and acidic residues" evidence="5">
    <location>
        <begin position="261"/>
        <end position="275"/>
    </location>
</feature>
<dbReference type="Proteomes" id="UP000580517">
    <property type="component" value="Unassembled WGS sequence"/>
</dbReference>
<dbReference type="PANTHER" id="PTHR36985:SF1">
    <property type="entry name" value="TRANSLOCATION AND ASSEMBLY MODULE SUBUNIT TAMB"/>
    <property type="match status" value="1"/>
</dbReference>
<evidence type="ECO:0000259" key="7">
    <source>
        <dbReference type="Pfam" id="PF04357"/>
    </source>
</evidence>
<dbReference type="RefSeq" id="WP_129967709.1">
    <property type="nucleotide sequence ID" value="NZ_JACCEW010000001.1"/>
</dbReference>
<accession>A0A853FB23</accession>